<reference evidence="2" key="1">
    <citation type="submission" date="2016-10" db="EMBL/GenBank/DDBJ databases">
        <authorList>
            <person name="Varghese N."/>
            <person name="Submissions S."/>
        </authorList>
    </citation>
    <scope>NUCLEOTIDE SEQUENCE [LARGE SCALE GENOMIC DNA]</scope>
    <source>
        <strain evidence="2">DSM 1565</strain>
    </source>
</reference>
<gene>
    <name evidence="1" type="ORF">SAMN04488557_0239</name>
</gene>
<dbReference type="AlphaFoldDB" id="A0A1I7MU52"/>
<dbReference type="Proteomes" id="UP000199423">
    <property type="component" value="Unassembled WGS sequence"/>
</dbReference>
<proteinExistence type="predicted"/>
<organism evidence="1 2">
    <name type="scientific">Hyphomicrobium facile</name>
    <dbReference type="NCBI Taxonomy" id="51670"/>
    <lineage>
        <taxon>Bacteria</taxon>
        <taxon>Pseudomonadati</taxon>
        <taxon>Pseudomonadota</taxon>
        <taxon>Alphaproteobacteria</taxon>
        <taxon>Hyphomicrobiales</taxon>
        <taxon>Hyphomicrobiaceae</taxon>
        <taxon>Hyphomicrobium</taxon>
    </lineage>
</organism>
<sequence>MFQINELSAAPHFPEPLKAIVGVTRPENIIALLAQAAGGDEAVEVTIRDGEIFISLAST</sequence>
<evidence type="ECO:0000313" key="1">
    <source>
        <dbReference type="EMBL" id="SFV25907.1"/>
    </source>
</evidence>
<accession>A0A1I7MU52</accession>
<dbReference type="EMBL" id="FPCH01000001">
    <property type="protein sequence ID" value="SFV25907.1"/>
    <property type="molecule type" value="Genomic_DNA"/>
</dbReference>
<evidence type="ECO:0000313" key="2">
    <source>
        <dbReference type="Proteomes" id="UP000199423"/>
    </source>
</evidence>
<keyword evidence="2" id="KW-1185">Reference proteome</keyword>
<dbReference type="STRING" id="51670.SAMN04488557_0239"/>
<dbReference type="OrthoDB" id="7933906at2"/>
<protein>
    <submittedName>
        <fullName evidence="1">Uncharacterized protein</fullName>
    </submittedName>
</protein>
<dbReference type="RefSeq" id="WP_092863082.1">
    <property type="nucleotide sequence ID" value="NZ_FPCH01000001.1"/>
</dbReference>
<name>A0A1I7MU52_9HYPH</name>